<feature type="compositionally biased region" description="Low complexity" evidence="1">
    <location>
        <begin position="282"/>
        <end position="300"/>
    </location>
</feature>
<accession>A0A8E4CYS3</accession>
<name>A0A8E4CYS3_9VIRU</name>
<evidence type="ECO:0000256" key="1">
    <source>
        <dbReference type="SAM" id="MobiDB-lite"/>
    </source>
</evidence>
<dbReference type="EMBL" id="MN617823">
    <property type="protein sequence ID" value="QKK35429.1"/>
    <property type="molecule type" value="Genomic_RNA"/>
</dbReference>
<proteinExistence type="predicted"/>
<organism evidence="2">
    <name type="scientific">Erysiphe necator associated bipartite virus 1</name>
    <dbReference type="NCBI Taxonomy" id="2742566"/>
    <lineage>
        <taxon>Viruses</taxon>
        <taxon>Riboviria</taxon>
    </lineage>
</organism>
<reference evidence="2" key="1">
    <citation type="submission" date="2019-10" db="EMBL/GenBank/DDBJ databases">
        <title>The miscellaneous mycovirome associated to the plant pathogenic fungus Erysiphe necator.</title>
        <authorList>
            <person name="Rodriguez-Romero J."/>
            <person name="Chiapello M."/>
            <person name="Cordoba L."/>
            <person name="Turina M."/>
            <person name="Ayllon M.A."/>
        </authorList>
    </citation>
    <scope>NUCLEOTIDE SEQUENCE</scope>
    <source>
        <strain evidence="2">PMS5_1</strain>
    </source>
</reference>
<feature type="region of interest" description="Disordered" evidence="1">
    <location>
        <begin position="254"/>
        <end position="308"/>
    </location>
</feature>
<evidence type="ECO:0000313" key="2">
    <source>
        <dbReference type="EMBL" id="QKK35429.1"/>
    </source>
</evidence>
<sequence>MASFLERFGGSKANVNYDAQATSSGVPLEMPSSDDTLEAIEAKLAALARVVLDGNSVAVATGYTGAAHTVRDPVQLARMSMTPMEIDMLDAHNDGLSLPEIDWQRCVDEMPTGEKARQRMERRAAALRGIYQNPAIVAGNAVWFTKNHEFMLPLVIAIAKVQAASRELGGGQTELSEMEMAEVQTIHKANAIGLQVVNDMFRQLNAMVRKINSSKDTLQAREHALKDKMADRKPKQSIANKYREAAGRAPITGEVNFRAGTGGGRVERPSLLAGTGLGQGSAPTRTPRAGPRPLTAAPPAQSSAEMEY</sequence>
<protein>
    <submittedName>
        <fullName evidence="2">Uncharacterized protein</fullName>
    </submittedName>
</protein>